<evidence type="ECO:0000313" key="2">
    <source>
        <dbReference type="EMBL" id="MFC5019399.1"/>
    </source>
</evidence>
<evidence type="ECO:0000256" key="1">
    <source>
        <dbReference type="SAM" id="MobiDB-lite"/>
    </source>
</evidence>
<dbReference type="Proteomes" id="UP001595855">
    <property type="component" value="Unassembled WGS sequence"/>
</dbReference>
<gene>
    <name evidence="2" type="ORF">ACFPRC_31630</name>
</gene>
<accession>A0ABV9X1P4</accession>
<comment type="caution">
    <text evidence="2">The sequence shown here is derived from an EMBL/GenBank/DDBJ whole genome shotgun (WGS) entry which is preliminary data.</text>
</comment>
<reference evidence="3" key="1">
    <citation type="journal article" date="2019" name="Int. J. Syst. Evol. Microbiol.">
        <title>The Global Catalogue of Microorganisms (GCM) 10K type strain sequencing project: providing services to taxonomists for standard genome sequencing and annotation.</title>
        <authorList>
            <consortium name="The Broad Institute Genomics Platform"/>
            <consortium name="The Broad Institute Genome Sequencing Center for Infectious Disease"/>
            <person name="Wu L."/>
            <person name="Ma J."/>
        </authorList>
    </citation>
    <scope>NUCLEOTIDE SEQUENCE [LARGE SCALE GENOMIC DNA]</scope>
    <source>
        <strain evidence="3">CGMCC 4.1542</strain>
    </source>
</reference>
<dbReference type="EMBL" id="JBHSJO010000001">
    <property type="protein sequence ID" value="MFC5019399.1"/>
    <property type="molecule type" value="Genomic_DNA"/>
</dbReference>
<keyword evidence="3" id="KW-1185">Reference proteome</keyword>
<proteinExistence type="predicted"/>
<dbReference type="RefSeq" id="WP_271414561.1">
    <property type="nucleotide sequence ID" value="NZ_BAAATN010000008.1"/>
</dbReference>
<name>A0ABV9X1P4_9ACTN</name>
<protein>
    <submittedName>
        <fullName evidence="2">Uncharacterized protein</fullName>
    </submittedName>
</protein>
<sequence>MTTAPSVADPLPRRARTSAGRAGSEGSVFDVTVDWCAFGPVEGHVVWSGGGA</sequence>
<feature type="region of interest" description="Disordered" evidence="1">
    <location>
        <begin position="1"/>
        <end position="25"/>
    </location>
</feature>
<evidence type="ECO:0000313" key="3">
    <source>
        <dbReference type="Proteomes" id="UP001595855"/>
    </source>
</evidence>
<organism evidence="2 3">
    <name type="scientific">Streptomyces lienomycini</name>
    <dbReference type="NCBI Taxonomy" id="284035"/>
    <lineage>
        <taxon>Bacteria</taxon>
        <taxon>Bacillati</taxon>
        <taxon>Actinomycetota</taxon>
        <taxon>Actinomycetes</taxon>
        <taxon>Kitasatosporales</taxon>
        <taxon>Streptomycetaceae</taxon>
        <taxon>Streptomyces</taxon>
    </lineage>
</organism>